<gene>
    <name evidence="2" type="ORF">TL08_09390</name>
</gene>
<proteinExistence type="predicted"/>
<dbReference type="Proteomes" id="UP000095210">
    <property type="component" value="Chromosome"/>
</dbReference>
<evidence type="ECO:0000256" key="1">
    <source>
        <dbReference type="SAM" id="MobiDB-lite"/>
    </source>
</evidence>
<keyword evidence="3" id="KW-1185">Reference proteome</keyword>
<dbReference type="EMBL" id="CP014859">
    <property type="protein sequence ID" value="AOS62693.1"/>
    <property type="molecule type" value="Genomic_DNA"/>
</dbReference>
<organism evidence="2 3">
    <name type="scientific">Actinoalloteichus hymeniacidonis</name>
    <dbReference type="NCBI Taxonomy" id="340345"/>
    <lineage>
        <taxon>Bacteria</taxon>
        <taxon>Bacillati</taxon>
        <taxon>Actinomycetota</taxon>
        <taxon>Actinomycetes</taxon>
        <taxon>Pseudonocardiales</taxon>
        <taxon>Pseudonocardiaceae</taxon>
        <taxon>Actinoalloteichus</taxon>
    </lineage>
</organism>
<evidence type="ECO:0000313" key="2">
    <source>
        <dbReference type="EMBL" id="AOS62693.1"/>
    </source>
</evidence>
<name>A0AAC9HNZ2_9PSEU</name>
<feature type="region of interest" description="Disordered" evidence="1">
    <location>
        <begin position="190"/>
        <end position="219"/>
    </location>
</feature>
<evidence type="ECO:0000313" key="3">
    <source>
        <dbReference type="Proteomes" id="UP000095210"/>
    </source>
</evidence>
<dbReference type="AlphaFoldDB" id="A0AAC9HNZ2"/>
<dbReference type="KEGG" id="ahm:TL08_09390"/>
<dbReference type="RefSeq" id="WP_069848185.1">
    <property type="nucleotide sequence ID" value="NZ_CP014859.1"/>
</dbReference>
<reference evidence="3" key="1">
    <citation type="submission" date="2016-03" db="EMBL/GenBank/DDBJ databases">
        <title>Complete genome sequence of the type strain Actinoalloteichus hymeniacidonis DSM 45092.</title>
        <authorList>
            <person name="Schaffert L."/>
            <person name="Albersmeier A."/>
            <person name="Winkler A."/>
            <person name="Kalinowski J."/>
            <person name="Zotchev S."/>
            <person name="Ruckert C."/>
        </authorList>
    </citation>
    <scope>NUCLEOTIDE SEQUENCE [LARGE SCALE GENOMIC DNA]</scope>
    <source>
        <strain evidence="3">HPA177(T) (DSM 45092(T))</strain>
    </source>
</reference>
<sequence length="250" mass="26883">MLTTIVAVAALCVILVLVLLVIQARRAADRALAGRLPTDRGAASSGTAGLWHTRGRRAIESLEELTRSRPELSGVRADAEAVLAELRDTAHRVAVLDEVIASVPSPELAASRDRLAASAASSGEDERAEILDAVRAVDHTLESDRRRRAVRDALLAEMHATVTGLEAAALEVREWVSPTDPAMDAVDREYSMPSDQPAMPADRARERFSATPQRSSASVELAERLQGLREGLVEVRRLPDRGSPPAQGKP</sequence>
<protein>
    <submittedName>
        <fullName evidence="2">Uncharacterized protein</fullName>
    </submittedName>
</protein>
<accession>A0AAC9HNZ2</accession>